<dbReference type="PANTHER" id="PTHR45008">
    <property type="entry name" value="PTS SYSTEM GLUCOSE-SPECIFIC EIIA COMPONENT"/>
    <property type="match status" value="1"/>
</dbReference>
<dbReference type="Proteomes" id="UP000260680">
    <property type="component" value="Unassembled WGS sequence"/>
</dbReference>
<keyword evidence="5" id="KW-0598">Phosphotransferase system</keyword>
<dbReference type="AlphaFoldDB" id="A0A3E2N7N0"/>
<reference evidence="9 10" key="1">
    <citation type="submission" date="2018-07" db="EMBL/GenBank/DDBJ databases">
        <title>New species, Clostridium PI-S10-A1B.</title>
        <authorList>
            <person name="Krishna G."/>
            <person name="Summeta K."/>
            <person name="Shikha S."/>
            <person name="Prabhu P.B."/>
            <person name="Suresh K."/>
        </authorList>
    </citation>
    <scope>NUCLEOTIDE SEQUENCE [LARGE SCALE GENOMIC DNA]</scope>
    <source>
        <strain evidence="9 10">PI-S10-A1B</strain>
    </source>
</reference>
<comment type="subcellular location">
    <subcellularLocation>
        <location evidence="1">Cytoplasm</location>
    </subcellularLocation>
</comment>
<dbReference type="EMBL" id="QOHO01000071">
    <property type="protein sequence ID" value="RFZ76962.1"/>
    <property type="molecule type" value="Genomic_DNA"/>
</dbReference>
<dbReference type="Gene3D" id="2.70.70.10">
    <property type="entry name" value="Glucose Permease (Domain IIA)"/>
    <property type="match status" value="1"/>
</dbReference>
<dbReference type="Proteomes" id="UP001419084">
    <property type="component" value="Unassembled WGS sequence"/>
</dbReference>
<evidence type="ECO:0000313" key="10">
    <source>
        <dbReference type="Proteomes" id="UP000260680"/>
    </source>
</evidence>
<dbReference type="Pfam" id="PF00358">
    <property type="entry name" value="PTS_EIIA_1"/>
    <property type="match status" value="1"/>
</dbReference>
<reference evidence="8 11" key="2">
    <citation type="journal article" date="2024" name="Int. J. Syst. Evol. Microbiol.">
        <title>Lacrimispora brassicae sp. nov. isolated from fermented cabbage, and proposal of Clostridium indicum Gundawar et al. 2019 and Clostridium methoxybenzovorans Mechichi et al. 1999 as heterotypic synonyms of Lacrimispora amygdalina (Parshina et al. 2003) Haas and Blanchard 2020 and Lacrimispora indolis (McClung and McCoy 1957) Haas and Blanchard 2020, respectively.</title>
        <authorList>
            <person name="Kobayashi H."/>
            <person name="Tanizawa Y."/>
            <person name="Sakamoto M."/>
            <person name="Ohkuma M."/>
            <person name="Tohno M."/>
        </authorList>
    </citation>
    <scope>NUCLEOTIDE SEQUENCE [LARGE SCALE GENOMIC DNA]</scope>
    <source>
        <strain evidence="8 11">DSM 12857</strain>
    </source>
</reference>
<keyword evidence="4" id="KW-0808">Transferase</keyword>
<evidence type="ECO:0000256" key="3">
    <source>
        <dbReference type="ARBA" id="ARBA00022597"/>
    </source>
</evidence>
<dbReference type="EMBL" id="BRPJ01000030">
    <property type="protein sequence ID" value="GLB29721.1"/>
    <property type="molecule type" value="Genomic_DNA"/>
</dbReference>
<protein>
    <submittedName>
        <fullName evidence="9">PTS glucose transporter subunit IIA</fullName>
    </submittedName>
</protein>
<proteinExistence type="predicted"/>
<dbReference type="PROSITE" id="PS00371">
    <property type="entry name" value="PTS_EIIA_TYPE_1_HIS"/>
    <property type="match status" value="1"/>
</dbReference>
<evidence type="ECO:0000259" key="7">
    <source>
        <dbReference type="PROSITE" id="PS51093"/>
    </source>
</evidence>
<dbReference type="GO" id="GO:0016301">
    <property type="term" value="F:kinase activity"/>
    <property type="evidence" value="ECO:0007669"/>
    <property type="project" value="UniProtKB-KW"/>
</dbReference>
<evidence type="ECO:0000313" key="11">
    <source>
        <dbReference type="Proteomes" id="UP001419084"/>
    </source>
</evidence>
<dbReference type="OrthoDB" id="92465at2"/>
<dbReference type="FunFam" id="2.70.70.10:FF:000001">
    <property type="entry name" value="PTS system glucose-specific IIA component"/>
    <property type="match status" value="1"/>
</dbReference>
<keyword evidence="3 9" id="KW-0762">Sugar transport</keyword>
<dbReference type="GO" id="GO:0009401">
    <property type="term" value="P:phosphoenolpyruvate-dependent sugar phosphotransferase system"/>
    <property type="evidence" value="ECO:0007669"/>
    <property type="project" value="UniProtKB-KW"/>
</dbReference>
<keyword evidence="11" id="KW-1185">Reference proteome</keyword>
<dbReference type="GO" id="GO:0005737">
    <property type="term" value="C:cytoplasm"/>
    <property type="evidence" value="ECO:0007669"/>
    <property type="project" value="UniProtKB-SubCell"/>
</dbReference>
<evidence type="ECO:0000256" key="6">
    <source>
        <dbReference type="ARBA" id="ARBA00022777"/>
    </source>
</evidence>
<feature type="domain" description="PTS EIIA type-1" evidence="7">
    <location>
        <begin position="47"/>
        <end position="151"/>
    </location>
</feature>
<organism evidence="9 10">
    <name type="scientific">Lacrimispora amygdalina</name>
    <dbReference type="NCBI Taxonomy" id="253257"/>
    <lineage>
        <taxon>Bacteria</taxon>
        <taxon>Bacillati</taxon>
        <taxon>Bacillota</taxon>
        <taxon>Clostridia</taxon>
        <taxon>Lachnospirales</taxon>
        <taxon>Lachnospiraceae</taxon>
        <taxon>Lacrimispora</taxon>
    </lineage>
</organism>
<dbReference type="NCBIfam" id="TIGR00830">
    <property type="entry name" value="PTBA"/>
    <property type="match status" value="1"/>
</dbReference>
<evidence type="ECO:0000256" key="2">
    <source>
        <dbReference type="ARBA" id="ARBA00022448"/>
    </source>
</evidence>
<evidence type="ECO:0000256" key="4">
    <source>
        <dbReference type="ARBA" id="ARBA00022679"/>
    </source>
</evidence>
<dbReference type="InterPro" id="IPR001127">
    <property type="entry name" value="PTS_EIIA_1_perm"/>
</dbReference>
<evidence type="ECO:0000313" key="8">
    <source>
        <dbReference type="EMBL" id="GLB29721.1"/>
    </source>
</evidence>
<dbReference type="InterPro" id="IPR050890">
    <property type="entry name" value="PTS_EIIA_component"/>
</dbReference>
<dbReference type="SUPFAM" id="SSF51261">
    <property type="entry name" value="Duplicated hybrid motif"/>
    <property type="match status" value="1"/>
</dbReference>
<keyword evidence="2" id="KW-0813">Transport</keyword>
<keyword evidence="6" id="KW-0418">Kinase</keyword>
<dbReference type="InterPro" id="IPR011055">
    <property type="entry name" value="Dup_hybrid_motif"/>
</dbReference>
<comment type="caution">
    <text evidence="9">The sequence shown here is derived from an EMBL/GenBank/DDBJ whole genome shotgun (WGS) entry which is preliminary data.</text>
</comment>
<sequence length="176" mass="18865">MGFLDNIFGNKEKKELETPAVKSITCEPKTIYSPLKGTVVPLSKVSDPVFAEEVMGPGVGINPEEGKLYAPVDGEIASVFPTGHAIGMTTGDGMEVLLHIGIDTVQLEGDGFHALVKQGDHVKAGELLVEFDCVKIKEKGYQTTTMVLVPNAAILGTMSQPHTGPVEPLDRLFDFQ</sequence>
<accession>A0A3E2N7N0</accession>
<dbReference type="RefSeq" id="WP_117418928.1">
    <property type="nucleotide sequence ID" value="NZ_BRPJ01000030.1"/>
</dbReference>
<evidence type="ECO:0000313" key="9">
    <source>
        <dbReference type="EMBL" id="RFZ76962.1"/>
    </source>
</evidence>
<dbReference type="PANTHER" id="PTHR45008:SF1">
    <property type="entry name" value="PTS SYSTEM GLUCOSE-SPECIFIC EIIA COMPONENT"/>
    <property type="match status" value="1"/>
</dbReference>
<dbReference type="PROSITE" id="PS51093">
    <property type="entry name" value="PTS_EIIA_TYPE_1"/>
    <property type="match status" value="1"/>
</dbReference>
<evidence type="ECO:0000256" key="1">
    <source>
        <dbReference type="ARBA" id="ARBA00004496"/>
    </source>
</evidence>
<gene>
    <name evidence="9" type="ORF">DS742_21040</name>
    <name evidence="8" type="ORF">LAD12857_16440</name>
</gene>
<name>A0A3E2N7N0_9FIRM</name>
<evidence type="ECO:0000256" key="5">
    <source>
        <dbReference type="ARBA" id="ARBA00022683"/>
    </source>
</evidence>